<feature type="domain" description="VOC" evidence="1">
    <location>
        <begin position="5"/>
        <end position="186"/>
    </location>
</feature>
<evidence type="ECO:0000259" key="1">
    <source>
        <dbReference type="PROSITE" id="PS51819"/>
    </source>
</evidence>
<dbReference type="PANTHER" id="PTHR10374">
    <property type="entry name" value="LACTOYLGLUTATHIONE LYASE GLYOXALASE I"/>
    <property type="match status" value="1"/>
</dbReference>
<evidence type="ECO:0000313" key="3">
    <source>
        <dbReference type="Proteomes" id="UP001302126"/>
    </source>
</evidence>
<dbReference type="SUPFAM" id="SSF54593">
    <property type="entry name" value="Glyoxalase/Bleomycin resistance protein/Dihydroxybiphenyl dioxygenase"/>
    <property type="match status" value="1"/>
</dbReference>
<sequence>MAGYFFNHAALNVRNLTRSIAWYRDVLGLQVLFTFRASPRYSVVYLGHSNSTTHSKGKFTYQTAAQLTEAMMSGRARGLLELNHHTQQGEKGLNRRTSTQRFSHLGLIVPNVSLAQERLDIHGYGGVILKRAGELPDLEGPAGKAYGLLGEVFENDPAEAELVSQALLGALLVLDPDGNLIEVQSLQGET</sequence>
<dbReference type="InterPro" id="IPR037523">
    <property type="entry name" value="VOC_core"/>
</dbReference>
<evidence type="ECO:0000313" key="2">
    <source>
        <dbReference type="EMBL" id="KAK4182732.1"/>
    </source>
</evidence>
<reference evidence="2" key="2">
    <citation type="submission" date="2023-05" db="EMBL/GenBank/DDBJ databases">
        <authorList>
            <consortium name="Lawrence Berkeley National Laboratory"/>
            <person name="Steindorff A."/>
            <person name="Hensen N."/>
            <person name="Bonometti L."/>
            <person name="Westerberg I."/>
            <person name="Brannstrom I.O."/>
            <person name="Guillou S."/>
            <person name="Cros-Aarteil S."/>
            <person name="Calhoun S."/>
            <person name="Haridas S."/>
            <person name="Kuo A."/>
            <person name="Mondo S."/>
            <person name="Pangilinan J."/>
            <person name="Riley R."/>
            <person name="Labutti K."/>
            <person name="Andreopoulos B."/>
            <person name="Lipzen A."/>
            <person name="Chen C."/>
            <person name="Yanf M."/>
            <person name="Daum C."/>
            <person name="Ng V."/>
            <person name="Clum A."/>
            <person name="Ohm R."/>
            <person name="Martin F."/>
            <person name="Silar P."/>
            <person name="Natvig D."/>
            <person name="Lalanne C."/>
            <person name="Gautier V."/>
            <person name="Ament-Velasquez S.L."/>
            <person name="Kruys A."/>
            <person name="Hutchinson M.I."/>
            <person name="Powell A.J."/>
            <person name="Barry K."/>
            <person name="Miller A.N."/>
            <person name="Grigoriev I.V."/>
            <person name="Debuchy R."/>
            <person name="Gladieux P."/>
            <person name="Thoren M.H."/>
            <person name="Johannesson H."/>
        </authorList>
    </citation>
    <scope>NUCLEOTIDE SEQUENCE</scope>
    <source>
        <strain evidence="2">PSN309</strain>
    </source>
</reference>
<dbReference type="Gene3D" id="3.10.180.10">
    <property type="entry name" value="2,3-Dihydroxybiphenyl 1,2-Dioxygenase, domain 1"/>
    <property type="match status" value="1"/>
</dbReference>
<dbReference type="InterPro" id="IPR004360">
    <property type="entry name" value="Glyas_Fos-R_dOase_dom"/>
</dbReference>
<dbReference type="AlphaFoldDB" id="A0AAN6WM91"/>
<gene>
    <name evidence="2" type="ORF">QBC35DRAFT_444679</name>
</gene>
<name>A0AAN6WM91_9PEZI</name>
<comment type="caution">
    <text evidence="2">The sequence shown here is derived from an EMBL/GenBank/DDBJ whole genome shotgun (WGS) entry which is preliminary data.</text>
</comment>
<dbReference type="PROSITE" id="PS51819">
    <property type="entry name" value="VOC"/>
    <property type="match status" value="1"/>
</dbReference>
<dbReference type="Proteomes" id="UP001302126">
    <property type="component" value="Unassembled WGS sequence"/>
</dbReference>
<reference evidence="2" key="1">
    <citation type="journal article" date="2023" name="Mol. Phylogenet. Evol.">
        <title>Genome-scale phylogeny and comparative genomics of the fungal order Sordariales.</title>
        <authorList>
            <person name="Hensen N."/>
            <person name="Bonometti L."/>
            <person name="Westerberg I."/>
            <person name="Brannstrom I.O."/>
            <person name="Guillou S."/>
            <person name="Cros-Aarteil S."/>
            <person name="Calhoun S."/>
            <person name="Haridas S."/>
            <person name="Kuo A."/>
            <person name="Mondo S."/>
            <person name="Pangilinan J."/>
            <person name="Riley R."/>
            <person name="LaButti K."/>
            <person name="Andreopoulos B."/>
            <person name="Lipzen A."/>
            <person name="Chen C."/>
            <person name="Yan M."/>
            <person name="Daum C."/>
            <person name="Ng V."/>
            <person name="Clum A."/>
            <person name="Steindorff A."/>
            <person name="Ohm R.A."/>
            <person name="Martin F."/>
            <person name="Silar P."/>
            <person name="Natvig D.O."/>
            <person name="Lalanne C."/>
            <person name="Gautier V."/>
            <person name="Ament-Velasquez S.L."/>
            <person name="Kruys A."/>
            <person name="Hutchinson M.I."/>
            <person name="Powell A.J."/>
            <person name="Barry K."/>
            <person name="Miller A.N."/>
            <person name="Grigoriev I.V."/>
            <person name="Debuchy R."/>
            <person name="Gladieux P."/>
            <person name="Hiltunen Thoren M."/>
            <person name="Johannesson H."/>
        </authorList>
    </citation>
    <scope>NUCLEOTIDE SEQUENCE</scope>
    <source>
        <strain evidence="2">PSN309</strain>
    </source>
</reference>
<accession>A0AAN6WM91</accession>
<dbReference type="Pfam" id="PF00903">
    <property type="entry name" value="Glyoxalase"/>
    <property type="match status" value="1"/>
</dbReference>
<organism evidence="2 3">
    <name type="scientific">Podospora australis</name>
    <dbReference type="NCBI Taxonomy" id="1536484"/>
    <lineage>
        <taxon>Eukaryota</taxon>
        <taxon>Fungi</taxon>
        <taxon>Dikarya</taxon>
        <taxon>Ascomycota</taxon>
        <taxon>Pezizomycotina</taxon>
        <taxon>Sordariomycetes</taxon>
        <taxon>Sordariomycetidae</taxon>
        <taxon>Sordariales</taxon>
        <taxon>Podosporaceae</taxon>
        <taxon>Podospora</taxon>
    </lineage>
</organism>
<keyword evidence="3" id="KW-1185">Reference proteome</keyword>
<dbReference type="PANTHER" id="PTHR10374:SF19">
    <property type="entry name" value="LYASE (GLO1), PUTATIVE (AFU_ORTHOLOGUE AFUA_2G13550)-RELATED"/>
    <property type="match status" value="1"/>
</dbReference>
<dbReference type="InterPro" id="IPR029068">
    <property type="entry name" value="Glyas_Bleomycin-R_OHBP_Dase"/>
</dbReference>
<protein>
    <recommendedName>
        <fullName evidence="1">VOC domain-containing protein</fullName>
    </recommendedName>
</protein>
<proteinExistence type="predicted"/>
<dbReference type="EMBL" id="MU864617">
    <property type="protein sequence ID" value="KAK4182732.1"/>
    <property type="molecule type" value="Genomic_DNA"/>
</dbReference>